<comment type="caution">
    <text evidence="2">The sequence shown here is derived from an EMBL/GenBank/DDBJ whole genome shotgun (WGS) entry which is preliminary data.</text>
</comment>
<evidence type="ECO:0000313" key="3">
    <source>
        <dbReference type="Proteomes" id="UP000829685"/>
    </source>
</evidence>
<gene>
    <name evidence="2" type="ORF">JX265_005406</name>
</gene>
<dbReference type="EMBL" id="JAFIMR010000011">
    <property type="protein sequence ID" value="KAI1872526.1"/>
    <property type="molecule type" value="Genomic_DNA"/>
</dbReference>
<keyword evidence="1" id="KW-0732">Signal</keyword>
<organism evidence="2 3">
    <name type="scientific">Neoarthrinium moseri</name>
    <dbReference type="NCBI Taxonomy" id="1658444"/>
    <lineage>
        <taxon>Eukaryota</taxon>
        <taxon>Fungi</taxon>
        <taxon>Dikarya</taxon>
        <taxon>Ascomycota</taxon>
        <taxon>Pezizomycotina</taxon>
        <taxon>Sordariomycetes</taxon>
        <taxon>Xylariomycetidae</taxon>
        <taxon>Amphisphaeriales</taxon>
        <taxon>Apiosporaceae</taxon>
        <taxon>Neoarthrinium</taxon>
    </lineage>
</organism>
<proteinExistence type="predicted"/>
<evidence type="ECO:0000313" key="2">
    <source>
        <dbReference type="EMBL" id="KAI1872526.1"/>
    </source>
</evidence>
<reference evidence="2" key="1">
    <citation type="submission" date="2021-03" db="EMBL/GenBank/DDBJ databases">
        <title>Revisited historic fungal species revealed as producer of novel bioactive compounds through whole genome sequencing and comparative genomics.</title>
        <authorList>
            <person name="Vignolle G.A."/>
            <person name="Hochenegger N."/>
            <person name="Mach R.L."/>
            <person name="Mach-Aigner A.R."/>
            <person name="Javad Rahimi M."/>
            <person name="Salim K.A."/>
            <person name="Chan C.M."/>
            <person name="Lim L.B.L."/>
            <person name="Cai F."/>
            <person name="Druzhinina I.S."/>
            <person name="U'Ren J.M."/>
            <person name="Derntl C."/>
        </authorList>
    </citation>
    <scope>NUCLEOTIDE SEQUENCE</scope>
    <source>
        <strain evidence="2">TUCIM 5799</strain>
    </source>
</reference>
<keyword evidence="3" id="KW-1185">Reference proteome</keyword>
<dbReference type="Proteomes" id="UP000829685">
    <property type="component" value="Unassembled WGS sequence"/>
</dbReference>
<feature type="chain" id="PRO_5040279144" evidence="1">
    <location>
        <begin position="19"/>
        <end position="215"/>
    </location>
</feature>
<name>A0A9Q0AQ38_9PEZI</name>
<evidence type="ECO:0000256" key="1">
    <source>
        <dbReference type="SAM" id="SignalP"/>
    </source>
</evidence>
<accession>A0A9Q0AQ38</accession>
<dbReference type="AlphaFoldDB" id="A0A9Q0AQ38"/>
<protein>
    <submittedName>
        <fullName evidence="2">Uncharacterized protein</fullName>
    </submittedName>
</protein>
<feature type="signal peptide" evidence="1">
    <location>
        <begin position="1"/>
        <end position="18"/>
    </location>
</feature>
<dbReference type="OrthoDB" id="5409186at2759"/>
<sequence length="215" mass="22274">MLSTVVAVIVAFTPLTLAKESYATLSKAPAYKRNFAPLPAAIIHKRQLLTCNQTYGGDSQVCGGVDSTFCYSPSAGHTCCPDKGYCERGSYCAPVAGFCCAEGEDLGTCAQNAGFTIPGTLAVTATAASAVSSVTNAIGLTSFQPDPAQASSTTEIDSIDRTQYFDNTGSNTRAQRDIAIRTGGIRANNVSDGSEDVGAYSRSAAGVQARDNNIL</sequence>